<name>A0A6C0KXS5_9ZZZZ</name>
<evidence type="ECO:0000256" key="1">
    <source>
        <dbReference type="SAM" id="MobiDB-lite"/>
    </source>
</evidence>
<dbReference type="PANTHER" id="PTHR24637">
    <property type="entry name" value="COLLAGEN"/>
    <property type="match status" value="1"/>
</dbReference>
<evidence type="ECO:0000313" key="2">
    <source>
        <dbReference type="EMBL" id="QHU21480.1"/>
    </source>
</evidence>
<evidence type="ECO:0008006" key="3">
    <source>
        <dbReference type="Google" id="ProtNLM"/>
    </source>
</evidence>
<reference evidence="2" key="1">
    <citation type="journal article" date="2020" name="Nature">
        <title>Giant virus diversity and host interactions through global metagenomics.</title>
        <authorList>
            <person name="Schulz F."/>
            <person name="Roux S."/>
            <person name="Paez-Espino D."/>
            <person name="Jungbluth S."/>
            <person name="Walsh D.A."/>
            <person name="Denef V.J."/>
            <person name="McMahon K.D."/>
            <person name="Konstantinidis K.T."/>
            <person name="Eloe-Fadrosh E.A."/>
            <person name="Kyrpides N.C."/>
            <person name="Woyke T."/>
        </authorList>
    </citation>
    <scope>NUCLEOTIDE SEQUENCE</scope>
    <source>
        <strain evidence="2">GVMAG-S-3300013094-109</strain>
    </source>
</reference>
<proteinExistence type="predicted"/>
<sequence length="303" mass="30072">MSNIETTNVNTTNLNTETINGIPTSNYISGVRVDGGMYVNCGSCNGQSSCDYQPGPCDCFIPDGGGGGSTGSKGLTGMTGATGIAGLGSTGKSGPTGMTGATGMTGTTGPTGSTGATGPTGSTGTTGVTGVTGITGPTGTTGVTGPSGTNYWGPTGTTGIYYYLPVISLDVIVANGNMRLPQTANTASFTSLSSTLTVTGNANSNPTFASFTCSVTGISSTNINTLSLSNIPINGMYLVTIYNGASGNLTINTPLTGGNIKTTYTSAVVVPTSSYALMTITYSNDPNPSTLTPFYIVSVNLIA</sequence>
<dbReference type="EMBL" id="MN740990">
    <property type="protein sequence ID" value="QHU21480.1"/>
    <property type="molecule type" value="Genomic_DNA"/>
</dbReference>
<accession>A0A6C0KXS5</accession>
<dbReference type="AlphaFoldDB" id="A0A6C0KXS5"/>
<feature type="region of interest" description="Disordered" evidence="1">
    <location>
        <begin position="105"/>
        <end position="147"/>
    </location>
</feature>
<protein>
    <recommendedName>
        <fullName evidence="3">Collagen-like protein</fullName>
    </recommendedName>
</protein>
<dbReference type="PANTHER" id="PTHR24637:SF422">
    <property type="entry name" value="COLLAGEN IV NC1 DOMAIN-CONTAINING PROTEIN"/>
    <property type="match status" value="1"/>
</dbReference>
<organism evidence="2">
    <name type="scientific">viral metagenome</name>
    <dbReference type="NCBI Taxonomy" id="1070528"/>
    <lineage>
        <taxon>unclassified sequences</taxon>
        <taxon>metagenomes</taxon>
        <taxon>organismal metagenomes</taxon>
    </lineage>
</organism>